<protein>
    <submittedName>
        <fullName evidence="1">Uncharacterized protein</fullName>
    </submittedName>
</protein>
<accession>A0A9D4DZH2</accession>
<reference evidence="1" key="1">
    <citation type="journal article" date="2019" name="bioRxiv">
        <title>The Genome of the Zebra Mussel, Dreissena polymorpha: A Resource for Invasive Species Research.</title>
        <authorList>
            <person name="McCartney M.A."/>
            <person name="Auch B."/>
            <person name="Kono T."/>
            <person name="Mallez S."/>
            <person name="Zhang Y."/>
            <person name="Obille A."/>
            <person name="Becker A."/>
            <person name="Abrahante J.E."/>
            <person name="Garbe J."/>
            <person name="Badalamenti J.P."/>
            <person name="Herman A."/>
            <person name="Mangelson H."/>
            <person name="Liachko I."/>
            <person name="Sullivan S."/>
            <person name="Sone E.D."/>
            <person name="Koren S."/>
            <person name="Silverstein K.A.T."/>
            <person name="Beckman K.B."/>
            <person name="Gohl D.M."/>
        </authorList>
    </citation>
    <scope>NUCLEOTIDE SEQUENCE</scope>
    <source>
        <strain evidence="1">Duluth1</strain>
        <tissue evidence="1">Whole animal</tissue>
    </source>
</reference>
<evidence type="ECO:0000313" key="1">
    <source>
        <dbReference type="EMBL" id="KAH3769037.1"/>
    </source>
</evidence>
<evidence type="ECO:0000313" key="2">
    <source>
        <dbReference type="Proteomes" id="UP000828390"/>
    </source>
</evidence>
<name>A0A9D4DZH2_DREPO</name>
<keyword evidence="2" id="KW-1185">Reference proteome</keyword>
<organism evidence="1 2">
    <name type="scientific">Dreissena polymorpha</name>
    <name type="common">Zebra mussel</name>
    <name type="synonym">Mytilus polymorpha</name>
    <dbReference type="NCBI Taxonomy" id="45954"/>
    <lineage>
        <taxon>Eukaryota</taxon>
        <taxon>Metazoa</taxon>
        <taxon>Spiralia</taxon>
        <taxon>Lophotrochozoa</taxon>
        <taxon>Mollusca</taxon>
        <taxon>Bivalvia</taxon>
        <taxon>Autobranchia</taxon>
        <taxon>Heteroconchia</taxon>
        <taxon>Euheterodonta</taxon>
        <taxon>Imparidentia</taxon>
        <taxon>Neoheterodontei</taxon>
        <taxon>Myida</taxon>
        <taxon>Dreissenoidea</taxon>
        <taxon>Dreissenidae</taxon>
        <taxon>Dreissena</taxon>
    </lineage>
</organism>
<dbReference type="EMBL" id="JAIWYP010000009">
    <property type="protein sequence ID" value="KAH3769037.1"/>
    <property type="molecule type" value="Genomic_DNA"/>
</dbReference>
<gene>
    <name evidence="1" type="ORF">DPMN_170284</name>
</gene>
<proteinExistence type="predicted"/>
<dbReference type="AlphaFoldDB" id="A0A9D4DZH2"/>
<dbReference type="Proteomes" id="UP000828390">
    <property type="component" value="Unassembled WGS sequence"/>
</dbReference>
<reference evidence="1" key="2">
    <citation type="submission" date="2020-11" db="EMBL/GenBank/DDBJ databases">
        <authorList>
            <person name="McCartney M.A."/>
            <person name="Auch B."/>
            <person name="Kono T."/>
            <person name="Mallez S."/>
            <person name="Becker A."/>
            <person name="Gohl D.M."/>
            <person name="Silverstein K.A.T."/>
            <person name="Koren S."/>
            <person name="Bechman K.B."/>
            <person name="Herman A."/>
            <person name="Abrahante J.E."/>
            <person name="Garbe J."/>
        </authorList>
    </citation>
    <scope>NUCLEOTIDE SEQUENCE</scope>
    <source>
        <strain evidence="1">Duluth1</strain>
        <tissue evidence="1">Whole animal</tissue>
    </source>
</reference>
<sequence>MGNILFTNNINCVVYIVHKKFYTPHRGKYFVLFTGPKVASDSLEPRFSPTPRPTCVYGNHYDAAFAHEDLQPV</sequence>
<comment type="caution">
    <text evidence="1">The sequence shown here is derived from an EMBL/GenBank/DDBJ whole genome shotgun (WGS) entry which is preliminary data.</text>
</comment>